<dbReference type="RefSeq" id="WP_377938487.1">
    <property type="nucleotide sequence ID" value="NZ_JBHTHQ010000016.1"/>
</dbReference>
<proteinExistence type="predicted"/>
<evidence type="ECO:0000259" key="6">
    <source>
        <dbReference type="PROSITE" id="PS50011"/>
    </source>
</evidence>
<dbReference type="EMBL" id="JBHTHQ010000016">
    <property type="protein sequence ID" value="MFD0704773.1"/>
    <property type="molecule type" value="Genomic_DNA"/>
</dbReference>
<dbReference type="PROSITE" id="PS50011">
    <property type="entry name" value="PROTEIN_KINASE_DOM"/>
    <property type="match status" value="1"/>
</dbReference>
<keyword evidence="1 3" id="KW-0547">Nucleotide-binding</keyword>
<evidence type="ECO:0000313" key="8">
    <source>
        <dbReference type="Proteomes" id="UP001597036"/>
    </source>
</evidence>
<dbReference type="InterPro" id="IPR000719">
    <property type="entry name" value="Prot_kinase_dom"/>
</dbReference>
<sequence>MSDSSHEFNFGAHYRVLQRIGAGASGIVYLAVHKDTDERVAIKFLREEYRDDIEILQRFIAERTKLTSLESNHIIHIRDLIAEDGRLGIVMDYVPGPTLTQYLRDAGTLAPAEALGIARQIFQGLQYAHSHGVIHRDIKPDNIILLPQAEENTFNVVISDFGVASIVGQSHLTTTRMVGTPAYMAPELIESAIVAPSVDIYAVGILLYQMLAGSTPFSDGAESNPFTIAHRHITQAVPPIPGLEPQISAFLNILLSKNPINRADVSDVLKRLDGITIESTYKHALPPLNIHDTDFHPATVIKSFETVSTTQNGEKAEEEAEDELSPSKPTLASFTPSSSATLLKPYKSIQSEQVQNVNGRKPKGRQVRIIAISALASFVGVILILLSVWIAQPYFARRASHKSPTSQVISARREDDTLPSGLRIIRDAQWNSSKKVIDYTIRYSSVKNPIMGQVMETLSTSKGKCLTVHWGKRDAGISIHKHSPARTAINASCSWTITLPKLVKNSVSIQAEITVQTMPSSSEDLDRWLKNISENTIKNLSRKSVTSTSYPLQRLKSMRIDIPNTVTQGEAIPLSIIGMWPNGENAFTPIYMTPWNGEPTSILRSITGGQDNQLRLTDRCSGAVVISSDGHDVSALFPSTCSIGADIGNYEIQDTSVTITSNGS</sequence>
<evidence type="ECO:0000256" key="1">
    <source>
        <dbReference type="ARBA" id="ARBA00022741"/>
    </source>
</evidence>
<keyword evidence="8" id="KW-1185">Reference proteome</keyword>
<dbReference type="InterPro" id="IPR011009">
    <property type="entry name" value="Kinase-like_dom_sf"/>
</dbReference>
<keyword evidence="5" id="KW-0472">Membrane</keyword>
<dbReference type="CDD" id="cd14014">
    <property type="entry name" value="STKc_PknB_like"/>
    <property type="match status" value="1"/>
</dbReference>
<evidence type="ECO:0000256" key="4">
    <source>
        <dbReference type="SAM" id="MobiDB-lite"/>
    </source>
</evidence>
<dbReference type="InterPro" id="IPR017441">
    <property type="entry name" value="Protein_kinase_ATP_BS"/>
</dbReference>
<dbReference type="InterPro" id="IPR008271">
    <property type="entry name" value="Ser/Thr_kinase_AS"/>
</dbReference>
<keyword evidence="5" id="KW-0812">Transmembrane</keyword>
<dbReference type="SMART" id="SM00220">
    <property type="entry name" value="S_TKc"/>
    <property type="match status" value="1"/>
</dbReference>
<evidence type="ECO:0000313" key="7">
    <source>
        <dbReference type="EMBL" id="MFD0704773.1"/>
    </source>
</evidence>
<evidence type="ECO:0000256" key="2">
    <source>
        <dbReference type="ARBA" id="ARBA00022840"/>
    </source>
</evidence>
<evidence type="ECO:0000256" key="5">
    <source>
        <dbReference type="SAM" id="Phobius"/>
    </source>
</evidence>
<dbReference type="PROSITE" id="PS00108">
    <property type="entry name" value="PROTEIN_KINASE_ST"/>
    <property type="match status" value="1"/>
</dbReference>
<reference evidence="8" key="1">
    <citation type="journal article" date="2019" name="Int. J. Syst. Evol. Microbiol.">
        <title>The Global Catalogue of Microorganisms (GCM) 10K type strain sequencing project: providing services to taxonomists for standard genome sequencing and annotation.</title>
        <authorList>
            <consortium name="The Broad Institute Genomics Platform"/>
            <consortium name="The Broad Institute Genome Sequencing Center for Infectious Disease"/>
            <person name="Wu L."/>
            <person name="Ma J."/>
        </authorList>
    </citation>
    <scope>NUCLEOTIDE SEQUENCE [LARGE SCALE GENOMIC DNA]</scope>
    <source>
        <strain evidence="8">CCM 8604</strain>
    </source>
</reference>
<dbReference type="PROSITE" id="PS00107">
    <property type="entry name" value="PROTEIN_KINASE_ATP"/>
    <property type="match status" value="1"/>
</dbReference>
<feature type="binding site" evidence="3">
    <location>
        <position position="43"/>
    </location>
    <ligand>
        <name>ATP</name>
        <dbReference type="ChEBI" id="CHEBI:30616"/>
    </ligand>
</feature>
<dbReference type="SUPFAM" id="SSF56112">
    <property type="entry name" value="Protein kinase-like (PK-like)"/>
    <property type="match status" value="1"/>
</dbReference>
<dbReference type="InterPro" id="IPR045269">
    <property type="entry name" value="Atg1-like"/>
</dbReference>
<keyword evidence="2 3" id="KW-0067">ATP-binding</keyword>
<feature type="region of interest" description="Disordered" evidence="4">
    <location>
        <begin position="308"/>
        <end position="338"/>
    </location>
</feature>
<keyword evidence="5" id="KW-1133">Transmembrane helix</keyword>
<keyword evidence="7" id="KW-0808">Transferase</keyword>
<dbReference type="Pfam" id="PF00069">
    <property type="entry name" value="Pkinase"/>
    <property type="match status" value="1"/>
</dbReference>
<gene>
    <name evidence="7" type="ORF">ACFQY8_03295</name>
</gene>
<keyword evidence="7" id="KW-0418">Kinase</keyword>
<keyword evidence="7" id="KW-0723">Serine/threonine-protein kinase</keyword>
<comment type="caution">
    <text evidence="7">The sequence shown here is derived from an EMBL/GenBank/DDBJ whole genome shotgun (WGS) entry which is preliminary data.</text>
</comment>
<organism evidence="7 8">
    <name type="scientific">Alloscardovia venturai</name>
    <dbReference type="NCBI Taxonomy" id="1769421"/>
    <lineage>
        <taxon>Bacteria</taxon>
        <taxon>Bacillati</taxon>
        <taxon>Actinomycetota</taxon>
        <taxon>Actinomycetes</taxon>
        <taxon>Bifidobacteriales</taxon>
        <taxon>Bifidobacteriaceae</taxon>
        <taxon>Alloscardovia</taxon>
    </lineage>
</organism>
<protein>
    <submittedName>
        <fullName evidence="7">Serine/threonine protein kinase</fullName>
    </submittedName>
</protein>
<dbReference type="Gene3D" id="1.10.510.10">
    <property type="entry name" value="Transferase(Phosphotransferase) domain 1"/>
    <property type="match status" value="1"/>
</dbReference>
<feature type="transmembrane region" description="Helical" evidence="5">
    <location>
        <begin position="369"/>
        <end position="391"/>
    </location>
</feature>
<accession>A0ABW2Y6W2</accession>
<dbReference type="PANTHER" id="PTHR24348">
    <property type="entry name" value="SERINE/THREONINE-PROTEIN KINASE UNC-51-RELATED"/>
    <property type="match status" value="1"/>
</dbReference>
<dbReference type="GO" id="GO:0004674">
    <property type="term" value="F:protein serine/threonine kinase activity"/>
    <property type="evidence" value="ECO:0007669"/>
    <property type="project" value="UniProtKB-KW"/>
</dbReference>
<feature type="domain" description="Protein kinase" evidence="6">
    <location>
        <begin position="14"/>
        <end position="286"/>
    </location>
</feature>
<name>A0ABW2Y6W2_9BIFI</name>
<evidence type="ECO:0000256" key="3">
    <source>
        <dbReference type="PROSITE-ProRule" id="PRU10141"/>
    </source>
</evidence>
<dbReference type="Proteomes" id="UP001597036">
    <property type="component" value="Unassembled WGS sequence"/>
</dbReference>
<feature type="compositionally biased region" description="Polar residues" evidence="4">
    <location>
        <begin position="327"/>
        <end position="338"/>
    </location>
</feature>